<keyword evidence="4" id="KW-0456">Lyase</keyword>
<proteinExistence type="predicted"/>
<name>A0A1H0AL39_9FIRM</name>
<dbReference type="InterPro" id="IPR015424">
    <property type="entry name" value="PyrdxlP-dep_Trfase"/>
</dbReference>
<keyword evidence="5" id="KW-1185">Reference proteome</keyword>
<dbReference type="STRING" id="349095.SAMN05660299_02548"/>
<dbReference type="Proteomes" id="UP000199309">
    <property type="component" value="Unassembled WGS sequence"/>
</dbReference>
<comment type="cofactor">
    <cofactor evidence="1">
        <name>pyridoxal 5'-phosphate</name>
        <dbReference type="ChEBI" id="CHEBI:597326"/>
    </cofactor>
</comment>
<gene>
    <name evidence="4" type="ORF">SAMN05660299_02548</name>
</gene>
<accession>A0A1H0AL39</accession>
<feature type="domain" description="Aminotransferase class V" evidence="3">
    <location>
        <begin position="77"/>
        <end position="252"/>
    </location>
</feature>
<dbReference type="EMBL" id="FNHQ01000040">
    <property type="protein sequence ID" value="SDN34302.1"/>
    <property type="molecule type" value="Genomic_DNA"/>
</dbReference>
<dbReference type="InterPro" id="IPR000192">
    <property type="entry name" value="Aminotrans_V_dom"/>
</dbReference>
<keyword evidence="2" id="KW-0663">Pyridoxal phosphate</keyword>
<dbReference type="PANTHER" id="PTHR43586:SF8">
    <property type="entry name" value="CYSTEINE DESULFURASE 1, CHLOROPLASTIC"/>
    <property type="match status" value="1"/>
</dbReference>
<evidence type="ECO:0000256" key="2">
    <source>
        <dbReference type="ARBA" id="ARBA00022898"/>
    </source>
</evidence>
<evidence type="ECO:0000313" key="4">
    <source>
        <dbReference type="EMBL" id="SDN34302.1"/>
    </source>
</evidence>
<dbReference type="RefSeq" id="WP_218118814.1">
    <property type="nucleotide sequence ID" value="NZ_FNHQ01000040.1"/>
</dbReference>
<evidence type="ECO:0000259" key="3">
    <source>
        <dbReference type="Pfam" id="PF00266"/>
    </source>
</evidence>
<dbReference type="InterPro" id="IPR015421">
    <property type="entry name" value="PyrdxlP-dep_Trfase_major"/>
</dbReference>
<organism evidence="4 5">
    <name type="scientific">Megasphaera paucivorans</name>
    <dbReference type="NCBI Taxonomy" id="349095"/>
    <lineage>
        <taxon>Bacteria</taxon>
        <taxon>Bacillati</taxon>
        <taxon>Bacillota</taxon>
        <taxon>Negativicutes</taxon>
        <taxon>Veillonellales</taxon>
        <taxon>Veillonellaceae</taxon>
        <taxon>Megasphaera</taxon>
    </lineage>
</organism>
<dbReference type="AlphaFoldDB" id="A0A1H0AL39"/>
<reference evidence="4 5" key="1">
    <citation type="submission" date="2016-10" db="EMBL/GenBank/DDBJ databases">
        <authorList>
            <person name="de Groot N.N."/>
        </authorList>
    </citation>
    <scope>NUCLEOTIDE SEQUENCE [LARGE SCALE GENOMIC DNA]</scope>
    <source>
        <strain evidence="4 5">DSM 16981</strain>
    </source>
</reference>
<dbReference type="InterPro" id="IPR015422">
    <property type="entry name" value="PyrdxlP-dep_Trfase_small"/>
</dbReference>
<protein>
    <submittedName>
        <fullName evidence="4">Selenocysteine lyase/Cysteine desulfurase</fullName>
    </submittedName>
</protein>
<dbReference type="Pfam" id="PF00266">
    <property type="entry name" value="Aminotran_5"/>
    <property type="match status" value="1"/>
</dbReference>
<dbReference type="SUPFAM" id="SSF53383">
    <property type="entry name" value="PLP-dependent transferases"/>
    <property type="match status" value="1"/>
</dbReference>
<sequence>MMIDTKEYPQGLLFSEKLQQEVRNRFYNIDHDNFGKRIFFENSGGALRLKSCIQAVVDVDSHPDCPGRHQQQADVQDEKVKRGYEDLRIIFNTQKGSIITYLSASQVMFNIIESIANNIEGKNMVVSVLEHPSGFDSVQYYAEKTGRELRVLQPNRATGRIDVEEVQRLVDKDTVVLSCMYSSNTTGGVNDIPAIVKAARAIKPDIYIVVDAVQHAPHGLIDLSHLDIDAMDFAPYKFFACRGSGVGWVSERCARLPHNHILCYSDDTWELGSTAPHIFAGFSAIVDHVAWIGRHFIDSSDRRTLFAEGIKRIALQERALLYRTLEGTDELSGLRHISNIEIICDNPDLTQRDYILPIIFKNMDVTSAVKEYIKRGIYVFERKSPNHYSKRIVESLGLEGVVRVSPIHCNSPKEIDDFLKASAEIAKL</sequence>
<dbReference type="PANTHER" id="PTHR43586">
    <property type="entry name" value="CYSTEINE DESULFURASE"/>
    <property type="match status" value="1"/>
</dbReference>
<dbReference type="Gene3D" id="3.40.640.10">
    <property type="entry name" value="Type I PLP-dependent aspartate aminotransferase-like (Major domain)"/>
    <property type="match status" value="1"/>
</dbReference>
<dbReference type="Gene3D" id="3.90.1150.10">
    <property type="entry name" value="Aspartate Aminotransferase, domain 1"/>
    <property type="match status" value="1"/>
</dbReference>
<evidence type="ECO:0000256" key="1">
    <source>
        <dbReference type="ARBA" id="ARBA00001933"/>
    </source>
</evidence>
<dbReference type="GO" id="GO:0016829">
    <property type="term" value="F:lyase activity"/>
    <property type="evidence" value="ECO:0007669"/>
    <property type="project" value="UniProtKB-KW"/>
</dbReference>
<evidence type="ECO:0000313" key="5">
    <source>
        <dbReference type="Proteomes" id="UP000199309"/>
    </source>
</evidence>